<dbReference type="PANTHER" id="PTHR33383">
    <property type="entry name" value="MEMBRANE PROTEIN INSERTION EFFICIENCY FACTOR-RELATED"/>
    <property type="match status" value="1"/>
</dbReference>
<keyword evidence="2" id="KW-1003">Cell membrane</keyword>
<dbReference type="PANTHER" id="PTHR33383:SF1">
    <property type="entry name" value="MEMBRANE PROTEIN INSERTION EFFICIENCY FACTOR-RELATED"/>
    <property type="match status" value="1"/>
</dbReference>
<sequence>MKKSLIHMINLYRKYISPLKPPCCKFQPTCSQYAIEAIEKYGGLKGGYMAIKRILRCHPWSKGGYDPVK</sequence>
<keyword evidence="1 2" id="KW-0472">Membrane</keyword>
<dbReference type="InterPro" id="IPR002696">
    <property type="entry name" value="Membr_insert_effic_factor_YidD"/>
</dbReference>
<organism evidence="3 4">
    <name type="scientific">Clostridium senegalense</name>
    <dbReference type="NCBI Taxonomy" id="1465809"/>
    <lineage>
        <taxon>Bacteria</taxon>
        <taxon>Bacillati</taxon>
        <taxon>Bacillota</taxon>
        <taxon>Clostridia</taxon>
        <taxon>Eubacteriales</taxon>
        <taxon>Clostridiaceae</taxon>
        <taxon>Clostridium</taxon>
    </lineage>
</organism>
<comment type="subcellular location">
    <subcellularLocation>
        <location evidence="2">Cell membrane</location>
        <topology evidence="2">Peripheral membrane protein</topology>
        <orientation evidence="2">Cytoplasmic side</orientation>
    </subcellularLocation>
</comment>
<name>A0A6M0H0U0_9CLOT</name>
<dbReference type="EMBL" id="JAAGPU010000007">
    <property type="protein sequence ID" value="NEU04390.1"/>
    <property type="molecule type" value="Genomic_DNA"/>
</dbReference>
<dbReference type="GO" id="GO:0005886">
    <property type="term" value="C:plasma membrane"/>
    <property type="evidence" value="ECO:0007669"/>
    <property type="project" value="UniProtKB-SubCell"/>
</dbReference>
<comment type="similarity">
    <text evidence="2">Belongs to the UPF0161 family.</text>
</comment>
<dbReference type="Pfam" id="PF01809">
    <property type="entry name" value="YidD"/>
    <property type="match status" value="1"/>
</dbReference>
<evidence type="ECO:0000256" key="2">
    <source>
        <dbReference type="HAMAP-Rule" id="MF_00386"/>
    </source>
</evidence>
<keyword evidence="4" id="KW-1185">Reference proteome</keyword>
<accession>A0A6M0H0U0</accession>
<comment type="caution">
    <text evidence="3">The sequence shown here is derived from an EMBL/GenBank/DDBJ whole genome shotgun (WGS) entry which is preliminary data.</text>
</comment>
<proteinExistence type="inferred from homology"/>
<dbReference type="HAMAP" id="MF_00386">
    <property type="entry name" value="UPF0161_YidD"/>
    <property type="match status" value="1"/>
</dbReference>
<dbReference type="NCBIfam" id="TIGR00278">
    <property type="entry name" value="membrane protein insertion efficiency factor YidD"/>
    <property type="match status" value="1"/>
</dbReference>
<evidence type="ECO:0000313" key="3">
    <source>
        <dbReference type="EMBL" id="NEU04390.1"/>
    </source>
</evidence>
<protein>
    <recommendedName>
        <fullName evidence="2">Putative membrane protein insertion efficiency factor</fullName>
    </recommendedName>
</protein>
<reference evidence="3 4" key="1">
    <citation type="submission" date="2020-02" db="EMBL/GenBank/DDBJ databases">
        <title>Genome assembly of a novel Clostridium senegalense strain.</title>
        <authorList>
            <person name="Gupta T.B."/>
            <person name="Jauregui R."/>
            <person name="Maclean P."/>
            <person name="Nawarathana A."/>
            <person name="Brightwell G."/>
        </authorList>
    </citation>
    <scope>NUCLEOTIDE SEQUENCE [LARGE SCALE GENOMIC DNA]</scope>
    <source>
        <strain evidence="3 4">AGRFS4</strain>
    </source>
</reference>
<gene>
    <name evidence="3" type="primary">yidD</name>
    <name evidence="3" type="ORF">G3M99_05870</name>
</gene>
<dbReference type="Proteomes" id="UP000481872">
    <property type="component" value="Unassembled WGS sequence"/>
</dbReference>
<dbReference type="SMART" id="SM01234">
    <property type="entry name" value="Haemolytic"/>
    <property type="match status" value="1"/>
</dbReference>
<dbReference type="RefSeq" id="WP_061996634.1">
    <property type="nucleotide sequence ID" value="NZ_JAAGPU010000007.1"/>
</dbReference>
<dbReference type="AlphaFoldDB" id="A0A6M0H0U0"/>
<evidence type="ECO:0000256" key="1">
    <source>
        <dbReference type="ARBA" id="ARBA00023136"/>
    </source>
</evidence>
<evidence type="ECO:0000313" key="4">
    <source>
        <dbReference type="Proteomes" id="UP000481872"/>
    </source>
</evidence>
<comment type="function">
    <text evidence="2">Could be involved in insertion of integral membrane proteins into the membrane.</text>
</comment>